<feature type="compositionally biased region" description="Polar residues" evidence="1">
    <location>
        <begin position="69"/>
        <end position="78"/>
    </location>
</feature>
<name>A0ABQ8W0C6_PENCH</name>
<organism evidence="2 3">
    <name type="scientific">Penicillium chrysogenum</name>
    <name type="common">Penicillium notatum</name>
    <dbReference type="NCBI Taxonomy" id="5076"/>
    <lineage>
        <taxon>Eukaryota</taxon>
        <taxon>Fungi</taxon>
        <taxon>Dikarya</taxon>
        <taxon>Ascomycota</taxon>
        <taxon>Pezizomycotina</taxon>
        <taxon>Eurotiomycetes</taxon>
        <taxon>Eurotiomycetidae</taxon>
        <taxon>Eurotiales</taxon>
        <taxon>Aspergillaceae</taxon>
        <taxon>Penicillium</taxon>
        <taxon>Penicillium chrysogenum species complex</taxon>
    </lineage>
</organism>
<proteinExistence type="predicted"/>
<protein>
    <submittedName>
        <fullName evidence="2">Uncharacterized protein</fullName>
    </submittedName>
</protein>
<evidence type="ECO:0000313" key="3">
    <source>
        <dbReference type="Proteomes" id="UP001220256"/>
    </source>
</evidence>
<gene>
    <name evidence="2" type="ORF">N7505_012039</name>
</gene>
<accession>A0ABQ8W0C6</accession>
<dbReference type="EMBL" id="JAPVEB010000012">
    <property type="protein sequence ID" value="KAJ5253376.1"/>
    <property type="molecule type" value="Genomic_DNA"/>
</dbReference>
<reference evidence="2 3" key="1">
    <citation type="journal article" date="2023" name="IMA Fungus">
        <title>Comparative genomic study of the Penicillium genus elucidates a diverse pangenome and 15 lateral gene transfer events.</title>
        <authorList>
            <person name="Petersen C."/>
            <person name="Sorensen T."/>
            <person name="Nielsen M.R."/>
            <person name="Sondergaard T.E."/>
            <person name="Sorensen J.L."/>
            <person name="Fitzpatrick D.A."/>
            <person name="Frisvad J.C."/>
            <person name="Nielsen K.L."/>
        </authorList>
    </citation>
    <scope>NUCLEOTIDE SEQUENCE [LARGE SCALE GENOMIC DNA]</scope>
    <source>
        <strain evidence="2 3">IBT 3361</strain>
    </source>
</reference>
<sequence length="154" mass="16523">MEGLHEPALWRKRKRTYRHSSCNTANKRRSMCRSNIPCRLNANDLEEIAADTPTTSETAESDNPPAAVTTGSGSSTIQSPVSSPVASVAAASPVEEFSPKPTSSAGQSPSPSRVEGNHEEDTDNAQEGWDPVDPLGLFDELEGPLDWPSEGLFD</sequence>
<dbReference type="Proteomes" id="UP001220256">
    <property type="component" value="Unassembled WGS sequence"/>
</dbReference>
<feature type="region of interest" description="Disordered" evidence="1">
    <location>
        <begin position="1"/>
        <end position="33"/>
    </location>
</feature>
<evidence type="ECO:0000256" key="1">
    <source>
        <dbReference type="SAM" id="MobiDB-lite"/>
    </source>
</evidence>
<feature type="compositionally biased region" description="Low complexity" evidence="1">
    <location>
        <begin position="79"/>
        <end position="94"/>
    </location>
</feature>
<keyword evidence="3" id="KW-1185">Reference proteome</keyword>
<feature type="compositionally biased region" description="Polar residues" evidence="1">
    <location>
        <begin position="100"/>
        <end position="111"/>
    </location>
</feature>
<evidence type="ECO:0000313" key="2">
    <source>
        <dbReference type="EMBL" id="KAJ5253376.1"/>
    </source>
</evidence>
<comment type="caution">
    <text evidence="2">The sequence shown here is derived from an EMBL/GenBank/DDBJ whole genome shotgun (WGS) entry which is preliminary data.</text>
</comment>
<feature type="region of interest" description="Disordered" evidence="1">
    <location>
        <begin position="47"/>
        <end position="154"/>
    </location>
</feature>